<organism evidence="1">
    <name type="scientific">Anguilla anguilla</name>
    <name type="common">European freshwater eel</name>
    <name type="synonym">Muraena anguilla</name>
    <dbReference type="NCBI Taxonomy" id="7936"/>
    <lineage>
        <taxon>Eukaryota</taxon>
        <taxon>Metazoa</taxon>
        <taxon>Chordata</taxon>
        <taxon>Craniata</taxon>
        <taxon>Vertebrata</taxon>
        <taxon>Euteleostomi</taxon>
        <taxon>Actinopterygii</taxon>
        <taxon>Neopterygii</taxon>
        <taxon>Teleostei</taxon>
        <taxon>Anguilliformes</taxon>
        <taxon>Anguillidae</taxon>
        <taxon>Anguilla</taxon>
    </lineage>
</organism>
<sequence>MYMRKKGAHCLFRAFSWAPVGHSTCCKPWKFYFRFYSSVYC</sequence>
<accession>A0A0E9PDX1</accession>
<dbReference type="EMBL" id="GBXM01105766">
    <property type="protein sequence ID" value="JAH02811.1"/>
    <property type="molecule type" value="Transcribed_RNA"/>
</dbReference>
<reference evidence="1" key="1">
    <citation type="submission" date="2014-11" db="EMBL/GenBank/DDBJ databases">
        <authorList>
            <person name="Amaro Gonzalez C."/>
        </authorList>
    </citation>
    <scope>NUCLEOTIDE SEQUENCE</scope>
</reference>
<protein>
    <submittedName>
        <fullName evidence="1">Uncharacterized protein</fullName>
    </submittedName>
</protein>
<dbReference type="AlphaFoldDB" id="A0A0E9PDX1"/>
<proteinExistence type="predicted"/>
<reference evidence="1" key="2">
    <citation type="journal article" date="2015" name="Fish Shellfish Immunol.">
        <title>Early steps in the European eel (Anguilla anguilla)-Vibrio vulnificus interaction in the gills: Role of the RtxA13 toxin.</title>
        <authorList>
            <person name="Callol A."/>
            <person name="Pajuelo D."/>
            <person name="Ebbesson L."/>
            <person name="Teles M."/>
            <person name="MacKenzie S."/>
            <person name="Amaro C."/>
        </authorList>
    </citation>
    <scope>NUCLEOTIDE SEQUENCE</scope>
</reference>
<name>A0A0E9PDX1_ANGAN</name>
<evidence type="ECO:0000313" key="1">
    <source>
        <dbReference type="EMBL" id="JAH02811.1"/>
    </source>
</evidence>